<dbReference type="AlphaFoldDB" id="A0A832DIP9"/>
<comment type="caution">
    <text evidence="7">The sequence shown here is derived from an EMBL/GenBank/DDBJ whole genome shotgun (WGS) entry which is preliminary data.</text>
</comment>
<reference evidence="7" key="1">
    <citation type="journal article" date="2020" name="mSystems">
        <title>Genome- and Community-Level Interaction Insights into Carbon Utilization and Element Cycling Functions of Hydrothermarchaeota in Hydrothermal Sediment.</title>
        <authorList>
            <person name="Zhou Z."/>
            <person name="Liu Y."/>
            <person name="Xu W."/>
            <person name="Pan J."/>
            <person name="Luo Z.H."/>
            <person name="Li M."/>
        </authorList>
    </citation>
    <scope>NUCLEOTIDE SEQUENCE [LARGE SCALE GENOMIC DNA]</scope>
    <source>
        <strain evidence="7">SpSt-500</strain>
    </source>
</reference>
<feature type="transmembrane region" description="Helical" evidence="4">
    <location>
        <begin position="619"/>
        <end position="638"/>
    </location>
</feature>
<dbReference type="PANTHER" id="PTHR42732">
    <property type="entry name" value="BETA-GALACTOSIDASE"/>
    <property type="match status" value="1"/>
</dbReference>
<dbReference type="EMBL" id="DSVI01000010">
    <property type="protein sequence ID" value="HGT48152.1"/>
    <property type="molecule type" value="Genomic_DNA"/>
</dbReference>
<feature type="transmembrane region" description="Helical" evidence="4">
    <location>
        <begin position="702"/>
        <end position="720"/>
    </location>
</feature>
<feature type="transmembrane region" description="Helical" evidence="4">
    <location>
        <begin position="792"/>
        <end position="810"/>
    </location>
</feature>
<dbReference type="InterPro" id="IPR036156">
    <property type="entry name" value="Beta-gal/glucu_dom_sf"/>
</dbReference>
<dbReference type="Pfam" id="PF00703">
    <property type="entry name" value="Glyco_hydro_2"/>
    <property type="match status" value="1"/>
</dbReference>
<dbReference type="InterPro" id="IPR013783">
    <property type="entry name" value="Ig-like_fold"/>
</dbReference>
<evidence type="ECO:0000256" key="4">
    <source>
        <dbReference type="SAM" id="Phobius"/>
    </source>
</evidence>
<evidence type="ECO:0000259" key="6">
    <source>
        <dbReference type="Pfam" id="PF02836"/>
    </source>
</evidence>
<evidence type="ECO:0000256" key="1">
    <source>
        <dbReference type="ARBA" id="ARBA00007401"/>
    </source>
</evidence>
<dbReference type="Gene3D" id="2.60.40.10">
    <property type="entry name" value="Immunoglobulins"/>
    <property type="match status" value="1"/>
</dbReference>
<keyword evidence="4" id="KW-0812">Transmembrane</keyword>
<keyword evidence="4" id="KW-1133">Transmembrane helix</keyword>
<sequence>MPLKSKFFLLFLLIFISLSLSIYSQVIFRDLPNYKLNTADLLFFDITETREIIPLNGLWKVFPKNDSEKSVNINVPSVFKGSGEFIFQKTFRLSSRQIKDNQIDLVFFGLNYSADVSLNKVIIYRHTGGDLPFTVKLPRDILKADADNVISVSLVYKLDSENTIPLKQRFFFPQNFGGLIRDVYLHLTPNVKIQKSDINSSIDFKGSKATISINSQITNNEFRSPNDTLPEQNNFTFITQIFSPDGKSVVAIDKKDFELKRNREIQITNSISISNPVLWSPENPKSYLVRQEIFRSGNLVDRYDQSVAIFSITSTNENLLLNNQPVSLNGVTYIPSFKTFGGMMSYAQMESDLQKIKDSGFNSVRFAKSIPHPYFLKLCEYYGLIPIIELPLANVPEGLSNSVNFTARVKSYLSLLLDAYSKFPTFKILNLGSSFIHRSESHRSFLNNISSFVKSKKNLMIAASFFGFDANKIEGIDLYGIEIFNKSVNDDNEKIKSLQEEIGKGRFFISEATYRANIGQTDGYVNDYSYEAQAKFFEDLLNFANEINLSGYFINTMFDLRGDYTSLTSGYDEDNIYKIGLISEDRKQERLAYKVISAKLRNAERVTIPIGAKKDDAPMIFIVTGLVLALIMGILVNSGKKFREDASRALLRPYNFFADVRDQRIISAYHSIYLALVISLVNALIVSNILYYLKTSFFFEKFLLSFGSPAIMSAISYLAWHPLNAIIWLFILTLMLMILLMLLIKAAAFFVRTKVYISSTFFTVVWSLLPIVLLIPVGIVLYRLLNADIANLYIFISLVLIKLWLLYRLIKGIYVIYDVNPSTVYFYSAVFILAVFTIVIIYYEVNSSVIENIMLTLKQFNIV</sequence>
<evidence type="ECO:0000256" key="2">
    <source>
        <dbReference type="ARBA" id="ARBA00022801"/>
    </source>
</evidence>
<gene>
    <name evidence="7" type="ORF">ENS56_08955</name>
</gene>
<dbReference type="Gene3D" id="2.60.120.260">
    <property type="entry name" value="Galactose-binding domain-like"/>
    <property type="match status" value="1"/>
</dbReference>
<feature type="transmembrane region" description="Helical" evidence="4">
    <location>
        <begin position="763"/>
        <end position="785"/>
    </location>
</feature>
<organism evidence="7">
    <name type="scientific">Ignavibacterium album</name>
    <dbReference type="NCBI Taxonomy" id="591197"/>
    <lineage>
        <taxon>Bacteria</taxon>
        <taxon>Pseudomonadati</taxon>
        <taxon>Ignavibacteriota</taxon>
        <taxon>Ignavibacteria</taxon>
        <taxon>Ignavibacteriales</taxon>
        <taxon>Ignavibacteriaceae</taxon>
        <taxon>Ignavibacterium</taxon>
    </lineage>
</organism>
<dbReference type="InterPro" id="IPR051913">
    <property type="entry name" value="GH2_Domain-Containing"/>
</dbReference>
<feature type="transmembrane region" description="Helical" evidence="4">
    <location>
        <begin position="671"/>
        <end position="690"/>
    </location>
</feature>
<feature type="domain" description="Glycoside hydrolase family 2 immunoglobulin-like beta-sandwich" evidence="5">
    <location>
        <begin position="230"/>
        <end position="307"/>
    </location>
</feature>
<keyword evidence="3" id="KW-0326">Glycosidase</keyword>
<keyword evidence="2" id="KW-0378">Hydrolase</keyword>
<dbReference type="InterPro" id="IPR008979">
    <property type="entry name" value="Galactose-bd-like_sf"/>
</dbReference>
<dbReference type="PANTHER" id="PTHR42732:SF1">
    <property type="entry name" value="BETA-MANNOSIDASE"/>
    <property type="match status" value="1"/>
</dbReference>
<protein>
    <recommendedName>
        <fullName evidence="8">Beta-galactosidase</fullName>
    </recommendedName>
</protein>
<evidence type="ECO:0000256" key="3">
    <source>
        <dbReference type="ARBA" id="ARBA00023295"/>
    </source>
</evidence>
<feature type="transmembrane region" description="Helical" evidence="4">
    <location>
        <begin position="727"/>
        <end position="751"/>
    </location>
</feature>
<evidence type="ECO:0000313" key="7">
    <source>
        <dbReference type="EMBL" id="HGT48152.1"/>
    </source>
</evidence>
<dbReference type="Gene3D" id="3.20.20.80">
    <property type="entry name" value="Glycosidases"/>
    <property type="match status" value="1"/>
</dbReference>
<name>A0A832DIP9_9BACT</name>
<dbReference type="InterPro" id="IPR006103">
    <property type="entry name" value="Glyco_hydro_2_cat"/>
</dbReference>
<keyword evidence="4" id="KW-0472">Membrane</keyword>
<dbReference type="GO" id="GO:0005975">
    <property type="term" value="P:carbohydrate metabolic process"/>
    <property type="evidence" value="ECO:0007669"/>
    <property type="project" value="InterPro"/>
</dbReference>
<dbReference type="GO" id="GO:0004553">
    <property type="term" value="F:hydrolase activity, hydrolyzing O-glycosyl compounds"/>
    <property type="evidence" value="ECO:0007669"/>
    <property type="project" value="InterPro"/>
</dbReference>
<feature type="transmembrane region" description="Helical" evidence="4">
    <location>
        <begin position="825"/>
        <end position="845"/>
    </location>
</feature>
<feature type="domain" description="Glycoside hydrolase family 2 catalytic" evidence="6">
    <location>
        <begin position="315"/>
        <end position="404"/>
    </location>
</feature>
<comment type="similarity">
    <text evidence="1">Belongs to the glycosyl hydrolase 2 family.</text>
</comment>
<evidence type="ECO:0000259" key="5">
    <source>
        <dbReference type="Pfam" id="PF00703"/>
    </source>
</evidence>
<evidence type="ECO:0008006" key="8">
    <source>
        <dbReference type="Google" id="ProtNLM"/>
    </source>
</evidence>
<dbReference type="Pfam" id="PF02836">
    <property type="entry name" value="Glyco_hydro_2_C"/>
    <property type="match status" value="1"/>
</dbReference>
<proteinExistence type="inferred from homology"/>
<dbReference type="SUPFAM" id="SSF51445">
    <property type="entry name" value="(Trans)glycosidases"/>
    <property type="match status" value="1"/>
</dbReference>
<dbReference type="SUPFAM" id="SSF49785">
    <property type="entry name" value="Galactose-binding domain-like"/>
    <property type="match status" value="1"/>
</dbReference>
<dbReference type="InterPro" id="IPR017853">
    <property type="entry name" value="GH"/>
</dbReference>
<dbReference type="SUPFAM" id="SSF49303">
    <property type="entry name" value="beta-Galactosidase/glucuronidase domain"/>
    <property type="match status" value="1"/>
</dbReference>
<dbReference type="InterPro" id="IPR006102">
    <property type="entry name" value="Ig-like_GH2"/>
</dbReference>
<accession>A0A832DIP9</accession>